<gene>
    <name evidence="2" type="primary">relZ</name>
    <name evidence="2" type="ORF">GCM10009844_12340</name>
</gene>
<dbReference type="EMBL" id="BAAAQR010000002">
    <property type="protein sequence ID" value="GAA2141715.1"/>
    <property type="molecule type" value="Genomic_DNA"/>
</dbReference>
<dbReference type="PANTHER" id="PTHR41773">
    <property type="entry name" value="GTP PYROPHOSPHATASE-RELATED"/>
    <property type="match status" value="1"/>
</dbReference>
<evidence type="ECO:0000259" key="1">
    <source>
        <dbReference type="SMART" id="SM00954"/>
    </source>
</evidence>
<dbReference type="CDD" id="cd05399">
    <property type="entry name" value="NT_Rel-Spo_like"/>
    <property type="match status" value="1"/>
</dbReference>
<proteinExistence type="predicted"/>
<dbReference type="Gene3D" id="3.30.460.10">
    <property type="entry name" value="Beta Polymerase, domain 2"/>
    <property type="match status" value="1"/>
</dbReference>
<dbReference type="InterPro" id="IPR043519">
    <property type="entry name" value="NT_sf"/>
</dbReference>
<feature type="domain" description="RelA/SpoT" evidence="1">
    <location>
        <begin position="300"/>
        <end position="430"/>
    </location>
</feature>
<comment type="caution">
    <text evidence="2">The sequence shown here is derived from an EMBL/GenBank/DDBJ whole genome shotgun (WGS) entry which is preliminary data.</text>
</comment>
<dbReference type="InterPro" id="IPR007685">
    <property type="entry name" value="RelA_SpoT"/>
</dbReference>
<keyword evidence="3" id="KW-1185">Reference proteome</keyword>
<dbReference type="Pfam" id="PF04607">
    <property type="entry name" value="RelA_SpoT"/>
    <property type="match status" value="1"/>
</dbReference>
<dbReference type="RefSeq" id="WP_344149138.1">
    <property type="nucleotide sequence ID" value="NZ_BAAAQR010000002.1"/>
</dbReference>
<accession>A0ABP5L4J6</accession>
<organism evidence="2 3">
    <name type="scientific">Nocardioides koreensis</name>
    <dbReference type="NCBI Taxonomy" id="433651"/>
    <lineage>
        <taxon>Bacteria</taxon>
        <taxon>Bacillati</taxon>
        <taxon>Actinomycetota</taxon>
        <taxon>Actinomycetes</taxon>
        <taxon>Propionibacteriales</taxon>
        <taxon>Nocardioidaceae</taxon>
        <taxon>Nocardioides</taxon>
    </lineage>
</organism>
<dbReference type="SMART" id="SM00954">
    <property type="entry name" value="RelA_SpoT"/>
    <property type="match status" value="1"/>
</dbReference>
<dbReference type="InterPro" id="IPR007362">
    <property type="entry name" value="DUF429"/>
</dbReference>
<sequence>MHFVGVDLAWGQRKPTGLAVLDDGGQLVHVSAAGTDEEIVAALAPYVEGDCLVAIDAPLIVPNATGNRPAEAELNRDFARFDAGAHPANTGKPELAGTPRGARLCSMLGLDMNPRSGRQRRAIEVYPHPATVALFELGRTLKYKNKTGRSLEALRGELLVLMGLLEGLADADPRLAVNGAWKGLVTQVEDATRKSELRVVEDQVDAVLCAYIGLFALRKPELTTTYGDFSGGYIVTPTLPAGLTPTPRERRAASAADRVREAVRDYAAQHATLREAADQAVALVQTILDDAGINYLSVTGRAKSVASFATKAARTVDGVLAFPDPLRDITDVIGVRVITYVHSDVAAVAELLRDQVVLHDDRDMGRETASQGRFGYASRHLLIGLDAVRESQPAYELLRGRSAQVQIRTVLQHAWAEFEHDIRYKGTIPDEHVPDFDRRFTLAAGLLELADREFSTIRDRLQQGMTSTPAEPEDDDPRISPRELAAFLAGQYADAGWSRTDHYAWISGLLLELGITSLEELGEALRSIDTAALNERMGYRYPPGAVRRLDDALLAAYGERYVALHGNSHREPLLRTRLHKLEGES</sequence>
<evidence type="ECO:0000313" key="2">
    <source>
        <dbReference type="EMBL" id="GAA2141715.1"/>
    </source>
</evidence>
<dbReference type="Pfam" id="PF04250">
    <property type="entry name" value="DUF429"/>
    <property type="match status" value="1"/>
</dbReference>
<dbReference type="Gene3D" id="1.10.287.860">
    <property type="entry name" value="Nucleotidyltransferase"/>
    <property type="match status" value="1"/>
</dbReference>
<dbReference type="PANTHER" id="PTHR41773:SF1">
    <property type="entry name" value="RELA_SPOT DOMAIN-CONTAINING PROTEIN"/>
    <property type="match status" value="1"/>
</dbReference>
<dbReference type="Proteomes" id="UP001501771">
    <property type="component" value="Unassembled WGS sequence"/>
</dbReference>
<name>A0ABP5L4J6_9ACTN</name>
<dbReference type="SUPFAM" id="SSF81301">
    <property type="entry name" value="Nucleotidyltransferase"/>
    <property type="match status" value="1"/>
</dbReference>
<protein>
    <submittedName>
        <fullName evidence="2">Bifunctional ribonuclease/(P)ppGpp synthase</fullName>
    </submittedName>
</protein>
<reference evidence="3" key="1">
    <citation type="journal article" date="2019" name="Int. J. Syst. Evol. Microbiol.">
        <title>The Global Catalogue of Microorganisms (GCM) 10K type strain sequencing project: providing services to taxonomists for standard genome sequencing and annotation.</title>
        <authorList>
            <consortium name="The Broad Institute Genomics Platform"/>
            <consortium name="The Broad Institute Genome Sequencing Center for Infectious Disease"/>
            <person name="Wu L."/>
            <person name="Ma J."/>
        </authorList>
    </citation>
    <scope>NUCLEOTIDE SEQUENCE [LARGE SCALE GENOMIC DNA]</scope>
    <source>
        <strain evidence="3">JCM 16022</strain>
    </source>
</reference>
<evidence type="ECO:0000313" key="3">
    <source>
        <dbReference type="Proteomes" id="UP001501771"/>
    </source>
</evidence>